<sequence length="1094" mass="116788">MATTARSTPSSRLYGFAVSQPTLAAPLQFSPPCGSRQLNDMINALIPGPSPISHKRRDVALDFFKHAHETGKSFRYYPVQCASSAGVSPVPASTSGDSITSSSNASPLTPSCDWRAIFVPSKASSLPRNSSQRRQGSKARGQRSGYSVSRDYDLSHYPGFMIHTKEGVDVTNIASRGSRTQEQRDHARLIRENGGACDACKRKKIKCDRDHKRGIDEIEPPSTSKPNKKVRAMPSNAPPPHTLPITGVNTDVPVPPMSSLQSDPGFPSNDVEFLNPADLALNSLDQIFQFPDTQELDVLLDLNDGNDHSSMQLSSSSAVASSQNSTTPLSQQDSGADSACASLDSIPQASVFKLPFMDDEFASLIDYTDFALYSPSSNFSEDERMLSISPTNRGLPSSAEPPLSQCPPPPSAVVTSGQTMERLDPVLSFDVSLDGVGFGDLNYLHDLSDEIGVWGGRDQLTTMAAVGPDGWGTPSFESRAAHPFESISMVGTTYPSDNLINLPKGTQPDGVPKHKPVAHNSSALPPDAPVDLPGLAATGSARAPTAVIDSNILSAERLDHFGPATANGYESIPAASAEWNTRHSVSLHAPSIQEPDDSLSSDPYAPTMSSYTYIVCTLAFAIAAAIPPMLSKLTMTKNLPTQVEEHRVTANPESHSSVPFILRTQFADPMTLQIVSANHTLLPLESNGSFDDTLFDRNCSFKNQAASLDRYNDCNKSSLPLSDSASCTLLPLELHSSFNSSLHRTGEARESLQNGKKLSFSQPRNGDCEKDCYCCKRTLTLAEPTFLNCENPRNISTPSLQVPGNHPLLLLESDGSFNSSLDRHDSIGVSHQTCEAWESLQNGRKLACLQPRSPACENGNNGYNKSTLRLPASAGRILIPCESNSSSNTPLGRDCPIDAGRTTCEARESPLDNGGPLVSQPASPDCKSDGTLTVTESNIRCDENINASTSSAARAAGTDIDVPAGSPCRYTSGAITRAGPINTSRTLVSSSLSKRQTTDVAPIHEPSTLPLPSKDRTLVSPRVPIALANNLATICSLVLTALIGTTAILNSVVAANDTWTSPTQQSCHKLPGKSSRTARGPHLIPAMMSAVCVR</sequence>
<feature type="compositionally biased region" description="Low complexity" evidence="2">
    <location>
        <begin position="309"/>
        <end position="325"/>
    </location>
</feature>
<feature type="compositionally biased region" description="Polar residues" evidence="2">
    <location>
        <begin position="326"/>
        <end position="335"/>
    </location>
</feature>
<dbReference type="AlphaFoldDB" id="A0A9P7N4Y5"/>
<evidence type="ECO:0000313" key="4">
    <source>
        <dbReference type="Proteomes" id="UP000748025"/>
    </source>
</evidence>
<accession>A0A9P7N4Y5</accession>
<feature type="region of interest" description="Disordered" evidence="2">
    <location>
        <begin position="87"/>
        <end position="108"/>
    </location>
</feature>
<feature type="region of interest" description="Disordered" evidence="2">
    <location>
        <begin position="746"/>
        <end position="766"/>
    </location>
</feature>
<feature type="region of interest" description="Disordered" evidence="2">
    <location>
        <begin position="504"/>
        <end position="527"/>
    </location>
</feature>
<feature type="region of interest" description="Disordered" evidence="2">
    <location>
        <begin position="214"/>
        <end position="245"/>
    </location>
</feature>
<feature type="compositionally biased region" description="Polar residues" evidence="2">
    <location>
        <begin position="123"/>
        <end position="134"/>
    </location>
</feature>
<keyword evidence="1" id="KW-0539">Nucleus</keyword>
<dbReference type="EMBL" id="SRPW01002808">
    <property type="protein sequence ID" value="KAG5990355.1"/>
    <property type="molecule type" value="Genomic_DNA"/>
</dbReference>
<feature type="compositionally biased region" description="Polar residues" evidence="2">
    <location>
        <begin position="751"/>
        <end position="764"/>
    </location>
</feature>
<feature type="region of interest" description="Disordered" evidence="2">
    <location>
        <begin position="309"/>
        <end position="340"/>
    </location>
</feature>
<evidence type="ECO:0000313" key="3">
    <source>
        <dbReference type="EMBL" id="KAG5990355.1"/>
    </source>
</evidence>
<keyword evidence="4" id="KW-1185">Reference proteome</keyword>
<dbReference type="OrthoDB" id="4850804at2759"/>
<evidence type="ECO:0000256" key="1">
    <source>
        <dbReference type="ARBA" id="ARBA00023242"/>
    </source>
</evidence>
<dbReference type="InterPro" id="IPR001138">
    <property type="entry name" value="Zn2Cys6_DnaBD"/>
</dbReference>
<dbReference type="GO" id="GO:0008270">
    <property type="term" value="F:zinc ion binding"/>
    <property type="evidence" value="ECO:0007669"/>
    <property type="project" value="InterPro"/>
</dbReference>
<organism evidence="3 4">
    <name type="scientific">Claviceps pusilla</name>
    <dbReference type="NCBI Taxonomy" id="123648"/>
    <lineage>
        <taxon>Eukaryota</taxon>
        <taxon>Fungi</taxon>
        <taxon>Dikarya</taxon>
        <taxon>Ascomycota</taxon>
        <taxon>Pezizomycotina</taxon>
        <taxon>Sordariomycetes</taxon>
        <taxon>Hypocreomycetidae</taxon>
        <taxon>Hypocreales</taxon>
        <taxon>Clavicipitaceae</taxon>
        <taxon>Claviceps</taxon>
    </lineage>
</organism>
<feature type="region of interest" description="Disordered" evidence="2">
    <location>
        <begin position="906"/>
        <end position="930"/>
    </location>
</feature>
<dbReference type="CDD" id="cd00067">
    <property type="entry name" value="GAL4"/>
    <property type="match status" value="1"/>
</dbReference>
<protein>
    <submittedName>
        <fullName evidence="3">Uncharacterized protein</fullName>
    </submittedName>
</protein>
<dbReference type="Proteomes" id="UP000748025">
    <property type="component" value="Unassembled WGS sequence"/>
</dbReference>
<feature type="compositionally biased region" description="Low complexity" evidence="2">
    <location>
        <begin position="87"/>
        <end position="106"/>
    </location>
</feature>
<proteinExistence type="predicted"/>
<reference evidence="3" key="1">
    <citation type="journal article" date="2020" name="bioRxiv">
        <title>Whole genome comparisons of ergot fungi reveals the divergence and evolution of species within the genus Claviceps are the result of varying mechanisms driving genome evolution and host range expansion.</title>
        <authorList>
            <person name="Wyka S.A."/>
            <person name="Mondo S.J."/>
            <person name="Liu M."/>
            <person name="Dettman J."/>
            <person name="Nalam V."/>
            <person name="Broders K.D."/>
        </authorList>
    </citation>
    <scope>NUCLEOTIDE SEQUENCE</scope>
    <source>
        <strain evidence="3">CCC 602</strain>
    </source>
</reference>
<evidence type="ECO:0000256" key="2">
    <source>
        <dbReference type="SAM" id="MobiDB-lite"/>
    </source>
</evidence>
<dbReference type="GO" id="GO:0000981">
    <property type="term" value="F:DNA-binding transcription factor activity, RNA polymerase II-specific"/>
    <property type="evidence" value="ECO:0007669"/>
    <property type="project" value="InterPro"/>
</dbReference>
<gene>
    <name evidence="3" type="ORF">E4U43_004301</name>
</gene>
<comment type="caution">
    <text evidence="3">The sequence shown here is derived from an EMBL/GenBank/DDBJ whole genome shotgun (WGS) entry which is preliminary data.</text>
</comment>
<feature type="region of interest" description="Disordered" evidence="2">
    <location>
        <begin position="382"/>
        <end position="415"/>
    </location>
</feature>
<name>A0A9P7N4Y5_9HYPO</name>
<feature type="region of interest" description="Disordered" evidence="2">
    <location>
        <begin position="123"/>
        <end position="149"/>
    </location>
</feature>